<dbReference type="GO" id="GO:0006508">
    <property type="term" value="P:proteolysis"/>
    <property type="evidence" value="ECO:0007669"/>
    <property type="project" value="TreeGrafter"/>
</dbReference>
<dbReference type="PANTHER" id="PTHR11533">
    <property type="entry name" value="PROTEASE M1 ZINC METALLOPROTEASE"/>
    <property type="match status" value="1"/>
</dbReference>
<dbReference type="Proteomes" id="UP000184255">
    <property type="component" value="Unassembled WGS sequence"/>
</dbReference>
<keyword evidence="4" id="KW-1185">Reference proteome</keyword>
<dbReference type="GO" id="GO:0043171">
    <property type="term" value="P:peptide catabolic process"/>
    <property type="evidence" value="ECO:0007669"/>
    <property type="project" value="TreeGrafter"/>
</dbReference>
<dbReference type="RefSeq" id="XP_041691032.1">
    <property type="nucleotide sequence ID" value="XM_041825675.1"/>
</dbReference>
<evidence type="ECO:0000259" key="2">
    <source>
        <dbReference type="Pfam" id="PF17900"/>
    </source>
</evidence>
<dbReference type="VEuPathDB" id="FungiDB:FMAN_05127"/>
<dbReference type="GeneID" id="65084394"/>
<gene>
    <name evidence="3" type="ORF">FMAN_05127</name>
</gene>
<dbReference type="AlphaFoldDB" id="A0A1L7UC78"/>
<feature type="domain" description="Aminopeptidase N-like N-terminal" evidence="2">
    <location>
        <begin position="40"/>
        <end position="156"/>
    </location>
</feature>
<dbReference type="PANTHER" id="PTHR11533:SF299">
    <property type="entry name" value="AMINOPEPTIDASE"/>
    <property type="match status" value="1"/>
</dbReference>
<dbReference type="GO" id="GO:0008270">
    <property type="term" value="F:zinc ion binding"/>
    <property type="evidence" value="ECO:0007669"/>
    <property type="project" value="TreeGrafter"/>
</dbReference>
<dbReference type="Gene3D" id="3.30.2010.30">
    <property type="match status" value="1"/>
</dbReference>
<protein>
    <recommendedName>
        <fullName evidence="2">Aminopeptidase N-like N-terminal domain-containing protein</fullName>
    </recommendedName>
</protein>
<dbReference type="EMBL" id="FCQH01000023">
    <property type="protein sequence ID" value="CVL08344.1"/>
    <property type="molecule type" value="Genomic_DNA"/>
</dbReference>
<dbReference type="Pfam" id="PF17900">
    <property type="entry name" value="Peptidase_M1_N"/>
    <property type="match status" value="1"/>
</dbReference>
<accession>A0A1L7UC78</accession>
<comment type="caution">
    <text evidence="3">The sequence shown here is derived from an EMBL/GenBank/DDBJ whole genome shotgun (WGS) entry which is preliminary data.</text>
</comment>
<dbReference type="InterPro" id="IPR042097">
    <property type="entry name" value="Aminopeptidase_N-like_N_sf"/>
</dbReference>
<evidence type="ECO:0000256" key="1">
    <source>
        <dbReference type="SAM" id="MobiDB-lite"/>
    </source>
</evidence>
<reference evidence="4" key="1">
    <citation type="journal article" date="2016" name="Genome Biol. Evol.">
        <title>Comparative 'omics' of the Fusarium fujikuroi species complex highlights differences in genetic potential and metabolite synthesis.</title>
        <authorList>
            <person name="Niehaus E.-M."/>
            <person name="Muensterkoetter M."/>
            <person name="Proctor R.H."/>
            <person name="Brown D.W."/>
            <person name="Sharon A."/>
            <person name="Idan Y."/>
            <person name="Oren-Young L."/>
            <person name="Sieber C.M."/>
            <person name="Novak O."/>
            <person name="Pencik A."/>
            <person name="Tarkowska D."/>
            <person name="Hromadova K."/>
            <person name="Freeman S."/>
            <person name="Maymon M."/>
            <person name="Elazar M."/>
            <person name="Youssef S.A."/>
            <person name="El-Shabrawy E.S.M."/>
            <person name="Shalaby A.B.A."/>
            <person name="Houterman P."/>
            <person name="Brock N.L."/>
            <person name="Burkhardt I."/>
            <person name="Tsavkelova E.A."/>
            <person name="Dickschat J.S."/>
            <person name="Galuszka P."/>
            <person name="Gueldener U."/>
            <person name="Tudzynski B."/>
        </authorList>
    </citation>
    <scope>NUCLEOTIDE SEQUENCE [LARGE SCALE GENOMIC DNA]</scope>
    <source>
        <strain evidence="4">MRC7560</strain>
    </source>
</reference>
<name>A0A1L7UC78_FUSMA</name>
<dbReference type="GO" id="GO:0070006">
    <property type="term" value="F:metalloaminopeptidase activity"/>
    <property type="evidence" value="ECO:0007669"/>
    <property type="project" value="TreeGrafter"/>
</dbReference>
<organism evidence="3 4">
    <name type="scientific">Fusarium mangiferae</name>
    <name type="common">Mango malformation disease fungus</name>
    <dbReference type="NCBI Taxonomy" id="192010"/>
    <lineage>
        <taxon>Eukaryota</taxon>
        <taxon>Fungi</taxon>
        <taxon>Dikarya</taxon>
        <taxon>Ascomycota</taxon>
        <taxon>Pezizomycotina</taxon>
        <taxon>Sordariomycetes</taxon>
        <taxon>Hypocreomycetidae</taxon>
        <taxon>Hypocreales</taxon>
        <taxon>Nectriaceae</taxon>
        <taxon>Fusarium</taxon>
        <taxon>Fusarium fujikuroi species complex</taxon>
    </lineage>
</organism>
<evidence type="ECO:0000313" key="3">
    <source>
        <dbReference type="EMBL" id="CVL08344.1"/>
    </source>
</evidence>
<proteinExistence type="predicted"/>
<sequence length="246" mass="27710">MIPGVLRIQLGIYEWETLPQPTFIDALRWQSPNGALETSKVELTQQTDPDDHKELTIILKYTGKFRRDLTVLYQASYEVDDGVKHRIAATAVEPTYTREVFSCFDEPSMKDEFTLSIVVEESFVIVSNMPVEKSVALDHSSQKIVPFQKTIYMSIYVGANLTKSQTRRLTSKASRSSSGTLGRGRMHKQQDPHISLCPFGSEAQATFAADLAAKGPQFFKDRFDLPYPLPKLDFSICATASDYRVI</sequence>
<dbReference type="SUPFAM" id="SSF63737">
    <property type="entry name" value="Leukotriene A4 hydrolase N-terminal domain"/>
    <property type="match status" value="1"/>
</dbReference>
<dbReference type="InterPro" id="IPR050344">
    <property type="entry name" value="Peptidase_M1_aminopeptidases"/>
</dbReference>
<dbReference type="InterPro" id="IPR045357">
    <property type="entry name" value="Aminopeptidase_N-like_N"/>
</dbReference>
<dbReference type="GO" id="GO:0005737">
    <property type="term" value="C:cytoplasm"/>
    <property type="evidence" value="ECO:0007669"/>
    <property type="project" value="TreeGrafter"/>
</dbReference>
<dbReference type="Gene3D" id="2.60.40.1730">
    <property type="entry name" value="tricorn interacting facor f3 domain"/>
    <property type="match status" value="1"/>
</dbReference>
<dbReference type="GO" id="GO:0042277">
    <property type="term" value="F:peptide binding"/>
    <property type="evidence" value="ECO:0007669"/>
    <property type="project" value="TreeGrafter"/>
</dbReference>
<dbReference type="GO" id="GO:0016020">
    <property type="term" value="C:membrane"/>
    <property type="evidence" value="ECO:0007669"/>
    <property type="project" value="TreeGrafter"/>
</dbReference>
<feature type="region of interest" description="Disordered" evidence="1">
    <location>
        <begin position="167"/>
        <end position="190"/>
    </location>
</feature>
<evidence type="ECO:0000313" key="4">
    <source>
        <dbReference type="Proteomes" id="UP000184255"/>
    </source>
</evidence>